<evidence type="ECO:0000313" key="7">
    <source>
        <dbReference type="EMBL" id="KAG0247375.1"/>
    </source>
</evidence>
<dbReference type="InterPro" id="IPR036852">
    <property type="entry name" value="Peptidase_S8/S53_dom_sf"/>
</dbReference>
<dbReference type="GO" id="GO:0004252">
    <property type="term" value="F:serine-type endopeptidase activity"/>
    <property type="evidence" value="ECO:0007669"/>
    <property type="project" value="InterPro"/>
</dbReference>
<dbReference type="PROSITE" id="PS00136">
    <property type="entry name" value="SUBTILASE_ASP"/>
    <property type="match status" value="1"/>
</dbReference>
<dbReference type="InterPro" id="IPR015500">
    <property type="entry name" value="Peptidase_S8_subtilisin-rel"/>
</dbReference>
<keyword evidence="3" id="KW-0378">Hydrolase</keyword>
<feature type="non-terminal residue" evidence="7">
    <location>
        <position position="267"/>
    </location>
</feature>
<dbReference type="Gene3D" id="3.40.50.200">
    <property type="entry name" value="Peptidase S8/S53 domain"/>
    <property type="match status" value="1"/>
</dbReference>
<reference evidence="7" key="1">
    <citation type="journal article" date="2020" name="Fungal Divers.">
        <title>Resolving the Mortierellaceae phylogeny through synthesis of multi-gene phylogenetics and phylogenomics.</title>
        <authorList>
            <person name="Vandepol N."/>
            <person name="Liber J."/>
            <person name="Desiro A."/>
            <person name="Na H."/>
            <person name="Kennedy M."/>
            <person name="Barry K."/>
            <person name="Grigoriev I.V."/>
            <person name="Miller A.N."/>
            <person name="O'Donnell K."/>
            <person name="Stajich J.E."/>
            <person name="Bonito G."/>
        </authorList>
    </citation>
    <scope>NUCLEOTIDE SEQUENCE</scope>
    <source>
        <strain evidence="7">BC1065</strain>
    </source>
</reference>
<sequence>ISRRNRNNNNLNGRRRKSPKITQRFKSLHGLTIEDADDDIQELLALDDVEYIEQDALYHITATQSNPPSWGLPRIAQRDRLGATRPAFVYPDQAGAGITAYVIDTGINVNHVDFGGRARWGANFIRGSPNSDEDGHGTHVAGTVGGTSYGVAKKANLVAIKVLDRNGNGATSGIIAGMDWALRDARDKRAVVNMSLGGSSSRALNDAVDRLYNADIPVFAAAGNDPSVDACGGSPSGASNAFTVAASNSADGIAPYSYGTCIDLIAP</sequence>
<dbReference type="InterPro" id="IPR023827">
    <property type="entry name" value="Peptidase_S8_Asp-AS"/>
</dbReference>
<evidence type="ECO:0000256" key="4">
    <source>
        <dbReference type="ARBA" id="ARBA00022825"/>
    </source>
</evidence>
<dbReference type="OrthoDB" id="206201at2759"/>
<dbReference type="InterPro" id="IPR037045">
    <property type="entry name" value="S8pro/Inhibitor_I9_sf"/>
</dbReference>
<dbReference type="Pfam" id="PF00082">
    <property type="entry name" value="Peptidase_S8"/>
    <property type="match status" value="1"/>
</dbReference>
<dbReference type="Gene3D" id="3.30.70.80">
    <property type="entry name" value="Peptidase S8 propeptide/proteinase inhibitor I9"/>
    <property type="match status" value="1"/>
</dbReference>
<dbReference type="InterPro" id="IPR022398">
    <property type="entry name" value="Peptidase_S8_His-AS"/>
</dbReference>
<accession>A0A9P6TU03</accession>
<dbReference type="PANTHER" id="PTHR43806:SF11">
    <property type="entry name" value="CEREVISIN-RELATED"/>
    <property type="match status" value="1"/>
</dbReference>
<dbReference type="AlphaFoldDB" id="A0A9P6TU03"/>
<dbReference type="PROSITE" id="PS51892">
    <property type="entry name" value="SUBTILASE"/>
    <property type="match status" value="1"/>
</dbReference>
<evidence type="ECO:0000256" key="1">
    <source>
        <dbReference type="ARBA" id="ARBA00011073"/>
    </source>
</evidence>
<name>A0A9P6TU03_9FUNG</name>
<dbReference type="InterPro" id="IPR034193">
    <property type="entry name" value="PCSK9_ProteinaseK-like"/>
</dbReference>
<organism evidence="7 8">
    <name type="scientific">Actinomortierella ambigua</name>
    <dbReference type="NCBI Taxonomy" id="1343610"/>
    <lineage>
        <taxon>Eukaryota</taxon>
        <taxon>Fungi</taxon>
        <taxon>Fungi incertae sedis</taxon>
        <taxon>Mucoromycota</taxon>
        <taxon>Mortierellomycotina</taxon>
        <taxon>Mortierellomycetes</taxon>
        <taxon>Mortierellales</taxon>
        <taxon>Mortierellaceae</taxon>
        <taxon>Actinomortierella</taxon>
    </lineage>
</organism>
<evidence type="ECO:0000313" key="8">
    <source>
        <dbReference type="Proteomes" id="UP000807716"/>
    </source>
</evidence>
<evidence type="ECO:0000259" key="6">
    <source>
        <dbReference type="Pfam" id="PF00082"/>
    </source>
</evidence>
<feature type="domain" description="Peptidase S8/S53" evidence="6">
    <location>
        <begin position="96"/>
        <end position="261"/>
    </location>
</feature>
<comment type="caution">
    <text evidence="5">Lacks conserved residue(s) required for the propagation of feature annotation.</text>
</comment>
<proteinExistence type="inferred from homology"/>
<keyword evidence="8" id="KW-1185">Reference proteome</keyword>
<evidence type="ECO:0000256" key="2">
    <source>
        <dbReference type="ARBA" id="ARBA00022670"/>
    </source>
</evidence>
<comment type="caution">
    <text evidence="7">The sequence shown here is derived from an EMBL/GenBank/DDBJ whole genome shotgun (WGS) entry which is preliminary data.</text>
</comment>
<keyword evidence="4" id="KW-0720">Serine protease</keyword>
<comment type="similarity">
    <text evidence="1 5">Belongs to the peptidase S8 family.</text>
</comment>
<dbReference type="SUPFAM" id="SSF52743">
    <property type="entry name" value="Subtilisin-like"/>
    <property type="match status" value="1"/>
</dbReference>
<dbReference type="InterPro" id="IPR050131">
    <property type="entry name" value="Peptidase_S8_subtilisin-like"/>
</dbReference>
<dbReference type="SUPFAM" id="SSF54897">
    <property type="entry name" value="Protease propeptides/inhibitors"/>
    <property type="match status" value="1"/>
</dbReference>
<dbReference type="PROSITE" id="PS00137">
    <property type="entry name" value="SUBTILASE_HIS"/>
    <property type="match status" value="1"/>
</dbReference>
<dbReference type="CDD" id="cd04077">
    <property type="entry name" value="Peptidases_S8_PCSK9_ProteinaseK_like"/>
    <property type="match status" value="1"/>
</dbReference>
<dbReference type="InterPro" id="IPR000209">
    <property type="entry name" value="Peptidase_S8/S53_dom"/>
</dbReference>
<dbReference type="GO" id="GO:0006508">
    <property type="term" value="P:proteolysis"/>
    <property type="evidence" value="ECO:0007669"/>
    <property type="project" value="UniProtKB-KW"/>
</dbReference>
<dbReference type="PRINTS" id="PR00723">
    <property type="entry name" value="SUBTILISIN"/>
</dbReference>
<dbReference type="EMBL" id="JAAAJB010001771">
    <property type="protein sequence ID" value="KAG0247375.1"/>
    <property type="molecule type" value="Genomic_DNA"/>
</dbReference>
<evidence type="ECO:0000256" key="5">
    <source>
        <dbReference type="PROSITE-ProRule" id="PRU01240"/>
    </source>
</evidence>
<gene>
    <name evidence="7" type="primary">SUB6_1</name>
    <name evidence="7" type="ORF">DFQ27_002120</name>
</gene>
<evidence type="ECO:0000256" key="3">
    <source>
        <dbReference type="ARBA" id="ARBA00022801"/>
    </source>
</evidence>
<dbReference type="GO" id="GO:0005615">
    <property type="term" value="C:extracellular space"/>
    <property type="evidence" value="ECO:0007669"/>
    <property type="project" value="TreeGrafter"/>
</dbReference>
<feature type="non-terminal residue" evidence="7">
    <location>
        <position position="1"/>
    </location>
</feature>
<dbReference type="Proteomes" id="UP000807716">
    <property type="component" value="Unassembled WGS sequence"/>
</dbReference>
<dbReference type="PANTHER" id="PTHR43806">
    <property type="entry name" value="PEPTIDASE S8"/>
    <property type="match status" value="1"/>
</dbReference>
<protein>
    <submittedName>
        <fullName evidence="7">Subtilisin-like serine protease</fullName>
    </submittedName>
</protein>
<keyword evidence="2 7" id="KW-0645">Protease</keyword>